<evidence type="ECO:0000256" key="4">
    <source>
        <dbReference type="ARBA" id="ARBA00023163"/>
    </source>
</evidence>
<evidence type="ECO:0000256" key="3">
    <source>
        <dbReference type="ARBA" id="ARBA00023125"/>
    </source>
</evidence>
<proteinExistence type="inferred from homology"/>
<organism evidence="6 7">
    <name type="scientific">Pseudovibrio axinellae</name>
    <dbReference type="NCBI Taxonomy" id="989403"/>
    <lineage>
        <taxon>Bacteria</taxon>
        <taxon>Pseudomonadati</taxon>
        <taxon>Pseudomonadota</taxon>
        <taxon>Alphaproteobacteria</taxon>
        <taxon>Hyphomicrobiales</taxon>
        <taxon>Stappiaceae</taxon>
        <taxon>Pseudovibrio</taxon>
    </lineage>
</organism>
<protein>
    <submittedName>
        <fullName evidence="6">Glycine cleavage system transcriptional activator</fullName>
    </submittedName>
</protein>
<evidence type="ECO:0000313" key="7">
    <source>
        <dbReference type="Proteomes" id="UP000076577"/>
    </source>
</evidence>
<evidence type="ECO:0000259" key="5">
    <source>
        <dbReference type="PROSITE" id="PS50931"/>
    </source>
</evidence>
<dbReference type="SUPFAM" id="SSF46785">
    <property type="entry name" value="Winged helix' DNA-binding domain"/>
    <property type="match status" value="1"/>
</dbReference>
<dbReference type="GO" id="GO:0006351">
    <property type="term" value="P:DNA-templated transcription"/>
    <property type="evidence" value="ECO:0007669"/>
    <property type="project" value="TreeGrafter"/>
</dbReference>
<dbReference type="RefSeq" id="WP_068010164.1">
    <property type="nucleotide sequence ID" value="NZ_FOFM01000020.1"/>
</dbReference>
<dbReference type="InterPro" id="IPR000847">
    <property type="entry name" value="LysR_HTH_N"/>
</dbReference>
<dbReference type="InterPro" id="IPR036390">
    <property type="entry name" value="WH_DNA-bd_sf"/>
</dbReference>
<dbReference type="PANTHER" id="PTHR30537">
    <property type="entry name" value="HTH-TYPE TRANSCRIPTIONAL REGULATOR"/>
    <property type="match status" value="1"/>
</dbReference>
<dbReference type="Pfam" id="PF00126">
    <property type="entry name" value="HTH_1"/>
    <property type="match status" value="1"/>
</dbReference>
<dbReference type="Gene3D" id="1.10.10.10">
    <property type="entry name" value="Winged helix-like DNA-binding domain superfamily/Winged helix DNA-binding domain"/>
    <property type="match status" value="1"/>
</dbReference>
<accession>A0A165U0U5</accession>
<keyword evidence="2" id="KW-0805">Transcription regulation</keyword>
<comment type="caution">
    <text evidence="6">The sequence shown here is derived from an EMBL/GenBank/DDBJ whole genome shotgun (WGS) entry which is preliminary data.</text>
</comment>
<keyword evidence="4" id="KW-0804">Transcription</keyword>
<dbReference type="Pfam" id="PF03466">
    <property type="entry name" value="LysR_substrate"/>
    <property type="match status" value="1"/>
</dbReference>
<dbReference type="STRING" id="989403.SAMN05421798_12022"/>
<dbReference type="PANTHER" id="PTHR30537:SF58">
    <property type="entry name" value="HTH-TYPE TRANSCRIPTIONAL REGULATOR PERR"/>
    <property type="match status" value="1"/>
</dbReference>
<comment type="similarity">
    <text evidence="1">Belongs to the LysR transcriptional regulatory family.</text>
</comment>
<dbReference type="PATRIC" id="fig|989403.3.peg.4491"/>
<dbReference type="GO" id="GO:0043565">
    <property type="term" value="F:sequence-specific DNA binding"/>
    <property type="evidence" value="ECO:0007669"/>
    <property type="project" value="TreeGrafter"/>
</dbReference>
<gene>
    <name evidence="6" type="primary">gcvA_8</name>
    <name evidence="6" type="ORF">PsAD2_04115</name>
</gene>
<dbReference type="PROSITE" id="PS50931">
    <property type="entry name" value="HTH_LYSR"/>
    <property type="match status" value="1"/>
</dbReference>
<evidence type="ECO:0000313" key="6">
    <source>
        <dbReference type="EMBL" id="KZL09111.1"/>
    </source>
</evidence>
<evidence type="ECO:0000256" key="1">
    <source>
        <dbReference type="ARBA" id="ARBA00009437"/>
    </source>
</evidence>
<dbReference type="InterPro" id="IPR058163">
    <property type="entry name" value="LysR-type_TF_proteobact-type"/>
</dbReference>
<feature type="domain" description="HTH lysR-type" evidence="5">
    <location>
        <begin position="12"/>
        <end position="69"/>
    </location>
</feature>
<dbReference type="GO" id="GO:0003700">
    <property type="term" value="F:DNA-binding transcription factor activity"/>
    <property type="evidence" value="ECO:0007669"/>
    <property type="project" value="InterPro"/>
</dbReference>
<sequence>MNNSKVNARLHPLLKGLNFFASAAKFESFKRAADELCVTESTVSKQIRQAEQFYGKQLFRRGHRCVQLTEDGKRLYDVVDQFLYDLSKIMEDLENSGATIRLKSVPTLGTRWLLTRIADFNSRTSSIQVEVSVSGQPVSFSSEDYDCGLIYGDCEDRFATSIPLFQERATPCCTPDIAAQLFTPEDLYGQTLLLNTADAWDWKKWFREMTLVWMNPQNKYVFECDDQAINAAIHGLGVGLVDPLFVRNELECGALVLPFGKKSTIELRVCNLIFPRHRAQREGFRRFKDWMIKETIDIRC</sequence>
<dbReference type="InterPro" id="IPR036388">
    <property type="entry name" value="WH-like_DNA-bd_sf"/>
</dbReference>
<dbReference type="InterPro" id="IPR005119">
    <property type="entry name" value="LysR_subst-bd"/>
</dbReference>
<name>A0A165U0U5_9HYPH</name>
<dbReference type="EMBL" id="LMCB01000125">
    <property type="protein sequence ID" value="KZL09111.1"/>
    <property type="molecule type" value="Genomic_DNA"/>
</dbReference>
<dbReference type="Proteomes" id="UP000076577">
    <property type="component" value="Unassembled WGS sequence"/>
</dbReference>
<dbReference type="Gene3D" id="3.40.190.10">
    <property type="entry name" value="Periplasmic binding protein-like II"/>
    <property type="match status" value="2"/>
</dbReference>
<evidence type="ECO:0000256" key="2">
    <source>
        <dbReference type="ARBA" id="ARBA00023015"/>
    </source>
</evidence>
<reference evidence="6 7" key="1">
    <citation type="journal article" date="2016" name="Front. Microbiol.">
        <title>Comparative Genomic Analysis Reveals a Diverse Repertoire of Genes Involved in Prokaryote-Eukaryote Interactions within the Pseudovibrio Genus.</title>
        <authorList>
            <person name="Romano S."/>
            <person name="Fernandez-Guerra A."/>
            <person name="Reen F.J."/>
            <person name="Glockner F.O."/>
            <person name="Crowley S.P."/>
            <person name="O'Sullivan O."/>
            <person name="Cotter P.D."/>
            <person name="Adams C."/>
            <person name="Dobson A.D."/>
            <person name="O'Gara F."/>
        </authorList>
    </citation>
    <scope>NUCLEOTIDE SEQUENCE [LARGE SCALE GENOMIC DNA]</scope>
    <source>
        <strain evidence="6 7">Ad2</strain>
    </source>
</reference>
<keyword evidence="7" id="KW-1185">Reference proteome</keyword>
<keyword evidence="3" id="KW-0238">DNA-binding</keyword>
<dbReference type="OrthoDB" id="9813056at2"/>
<dbReference type="AlphaFoldDB" id="A0A165U0U5"/>
<dbReference type="SUPFAM" id="SSF53850">
    <property type="entry name" value="Periplasmic binding protein-like II"/>
    <property type="match status" value="1"/>
</dbReference>